<organism evidence="2 3">
    <name type="scientific">Nonomuraea phyllanthi</name>
    <dbReference type="NCBI Taxonomy" id="2219224"/>
    <lineage>
        <taxon>Bacteria</taxon>
        <taxon>Bacillati</taxon>
        <taxon>Actinomycetota</taxon>
        <taxon>Actinomycetes</taxon>
        <taxon>Streptosporangiales</taxon>
        <taxon>Streptosporangiaceae</taxon>
        <taxon>Nonomuraea</taxon>
    </lineage>
</organism>
<dbReference type="EMBL" id="VDLX02000008">
    <property type="protein sequence ID" value="KAB8193039.1"/>
    <property type="molecule type" value="Genomic_DNA"/>
</dbReference>
<dbReference type="RefSeq" id="WP_139632495.1">
    <property type="nucleotide sequence ID" value="NZ_CP045572.1"/>
</dbReference>
<dbReference type="Proteomes" id="UP000312512">
    <property type="component" value="Unassembled WGS sequence"/>
</dbReference>
<reference evidence="2 3" key="1">
    <citation type="submission" date="2019-10" db="EMBL/GenBank/DDBJ databases">
        <title>Nonomuraea sp. nov., isolated from Phyllanthus amarus.</title>
        <authorList>
            <person name="Klykleung N."/>
            <person name="Tanasupawat S."/>
        </authorList>
    </citation>
    <scope>NUCLEOTIDE SEQUENCE [LARGE SCALE GENOMIC DNA]</scope>
    <source>
        <strain evidence="2 3">PA1-10</strain>
    </source>
</reference>
<evidence type="ECO:0000313" key="3">
    <source>
        <dbReference type="Proteomes" id="UP000312512"/>
    </source>
</evidence>
<gene>
    <name evidence="2" type="ORF">FH608_022140</name>
</gene>
<accession>A0A5P9YZK1</accession>
<evidence type="ECO:0000313" key="2">
    <source>
        <dbReference type="EMBL" id="KAB8193039.1"/>
    </source>
</evidence>
<proteinExistence type="predicted"/>
<evidence type="ECO:0000259" key="1">
    <source>
        <dbReference type="Pfam" id="PF03779"/>
    </source>
</evidence>
<dbReference type="OrthoDB" id="3638638at2"/>
<accession>A0A5C4WC06</accession>
<name>A0A5C4WC06_9ACTN</name>
<comment type="caution">
    <text evidence="2">The sequence shown here is derived from an EMBL/GenBank/DDBJ whole genome shotgun (WGS) entry which is preliminary data.</text>
</comment>
<keyword evidence="3" id="KW-1185">Reference proteome</keyword>
<protein>
    <recommendedName>
        <fullName evidence="1">SPW repeat-containing integral membrane domain-containing protein</fullName>
    </recommendedName>
</protein>
<dbReference type="InterPro" id="IPR005530">
    <property type="entry name" value="SPW"/>
</dbReference>
<feature type="domain" description="SPW repeat-containing integral membrane" evidence="1">
    <location>
        <begin position="35"/>
        <end position="131"/>
    </location>
</feature>
<dbReference type="Pfam" id="PF03779">
    <property type="entry name" value="SPW"/>
    <property type="match status" value="1"/>
</dbReference>
<dbReference type="AlphaFoldDB" id="A0A5C4WC06"/>
<sequence length="144" mass="15129">MADRSTFDMGQHPDIAELRARYDKVAQSPSGQSVSGLTFLSGLYLAISPWVVGFFGRTNLTVNNLITGIALALLAAGTASAYGRMHGLTWVMPIIGVWTIITPWVLAPHSAGTGALISNVVTGAVIIACGLAMASLGMMSTHRR</sequence>